<dbReference type="PANTHER" id="PTHR35532">
    <property type="entry name" value="SIMILAR TO POLYHYDROXYALKANOATE DEPOLYMERASE"/>
    <property type="match status" value="1"/>
</dbReference>
<dbReference type="RefSeq" id="WP_110346536.1">
    <property type="nucleotide sequence ID" value="NZ_QJHL01000002.1"/>
</dbReference>
<organism evidence="2 3">
    <name type="scientific">Flavobacterium hydrophilum</name>
    <dbReference type="NCBI Taxonomy" id="2211445"/>
    <lineage>
        <taxon>Bacteria</taxon>
        <taxon>Pseudomonadati</taxon>
        <taxon>Bacteroidota</taxon>
        <taxon>Flavobacteriia</taxon>
        <taxon>Flavobacteriales</taxon>
        <taxon>Flavobacteriaceae</taxon>
        <taxon>Flavobacterium</taxon>
    </lineage>
</organism>
<proteinExistence type="predicted"/>
<evidence type="ECO:0000313" key="2">
    <source>
        <dbReference type="EMBL" id="PXY45020.1"/>
    </source>
</evidence>
<dbReference type="AlphaFoldDB" id="A0A2V4C532"/>
<keyword evidence="1" id="KW-1133">Transmembrane helix</keyword>
<name>A0A2V4C532_9FLAO</name>
<accession>A0A2V4C532</accession>
<comment type="caution">
    <text evidence="2">The sequence shown here is derived from an EMBL/GenBank/DDBJ whole genome shotgun (WGS) entry which is preliminary data.</text>
</comment>
<dbReference type="EMBL" id="QJHL01000002">
    <property type="protein sequence ID" value="PXY45020.1"/>
    <property type="molecule type" value="Genomic_DNA"/>
</dbReference>
<evidence type="ECO:0000256" key="1">
    <source>
        <dbReference type="SAM" id="Phobius"/>
    </source>
</evidence>
<feature type="transmembrane region" description="Helical" evidence="1">
    <location>
        <begin position="21"/>
        <end position="38"/>
    </location>
</feature>
<dbReference type="Proteomes" id="UP000247681">
    <property type="component" value="Unassembled WGS sequence"/>
</dbReference>
<dbReference type="PANTHER" id="PTHR35532:SF5">
    <property type="entry name" value="CARBOHYDRATE-BINDING DOMAIN-CONTAINING PROTEIN"/>
    <property type="match status" value="1"/>
</dbReference>
<protein>
    <submittedName>
        <fullName evidence="2">Transglutaminase domain-containing protein</fullName>
    </submittedName>
</protein>
<dbReference type="OrthoDB" id="679512at2"/>
<keyword evidence="1" id="KW-0812">Transmembrane</keyword>
<evidence type="ECO:0000313" key="3">
    <source>
        <dbReference type="Proteomes" id="UP000247681"/>
    </source>
</evidence>
<reference evidence="2 3" key="1">
    <citation type="submission" date="2018-05" db="EMBL/GenBank/DDBJ databases">
        <title>Flavobacterium sp. strain IMCC34758, incomplete genome.</title>
        <authorList>
            <person name="Joung Y."/>
        </authorList>
    </citation>
    <scope>NUCLEOTIDE SEQUENCE [LARGE SCALE GENOMIC DNA]</scope>
    <source>
        <strain evidence="2 3">IMCC34758</strain>
    </source>
</reference>
<gene>
    <name evidence="2" type="ORF">DMB68_09910</name>
</gene>
<sequence length="521" mass="60271">MYDKKTTKINISQYSVLRISGILKIAFFLIPFLTQAQYPASVETNLKKAGANRPELEKALQYADKTGDNQKIKAMQFLIANMDIHSSSDYYWEDTKGNKIGYNELDYPDFLQAQTAFAAIKEKNTDIKPKPVIYKDIENIKSEFLIENLENAFKAWRSSAITTTSFDDFCEYILPYRVSVEPVQDWRSTYADKFKWINDKITDRGFQSTLPYVKDDQDIWFVNNWKEKRSEPLPRLGSLQLLFRKQGPCSDIASMNVFTMRSQGIAAAVNIIPFWATATEGHYTNTFFDENRQMLNCDYGTKDFRQNLAREPAKVIRLTYSKNPETLASFEDISNIPKGFLQQQNYIDVTNDFWETTDVRCPLYPTENHPEIVYATTFNGLAWRPFWWGKTANNETVFTKLCKQTVIIPQYYNNGKLTPAGAPVVVGNTTTKVLQPDFAQTSEVVIAEKEKYLKFKLGITYQLLYWDNKWKILGKQTVTSPITEMKFEKVPKNALFLFLAGDSKGLERPFIIEDNGERFWF</sequence>
<keyword evidence="1" id="KW-0472">Membrane</keyword>
<keyword evidence="3" id="KW-1185">Reference proteome</keyword>